<evidence type="ECO:0000313" key="2">
    <source>
        <dbReference type="EMBL" id="WQD39202.1"/>
    </source>
</evidence>
<keyword evidence="3" id="KW-1185">Reference proteome</keyword>
<feature type="coiled-coil region" evidence="1">
    <location>
        <begin position="6"/>
        <end position="40"/>
    </location>
</feature>
<protein>
    <submittedName>
        <fullName evidence="2">Uncharacterized protein</fullName>
    </submittedName>
</protein>
<proteinExistence type="predicted"/>
<accession>A0ABZ0W7G8</accession>
<evidence type="ECO:0000256" key="1">
    <source>
        <dbReference type="SAM" id="Coils"/>
    </source>
</evidence>
<keyword evidence="1" id="KW-0175">Coiled coil</keyword>
<sequence>MLHKHAKKAAAQAVRLSMEIAEARERFRQMEHKLNLIQLLIQQTEVGSREWKILSNLEEQMLHAFDVCNPSGEYACTYRLAMLITRQQVAMDMHQKLQRKDKH</sequence>
<name>A0ABZ0W7G8_9BACT</name>
<reference evidence="2 3" key="1">
    <citation type="submission" date="2023-12" db="EMBL/GenBank/DDBJ databases">
        <title>Genome sequencing and assembly of bacterial species from a model synthetic community.</title>
        <authorList>
            <person name="Hogle S.L."/>
        </authorList>
    </citation>
    <scope>NUCLEOTIDE SEQUENCE [LARGE SCALE GENOMIC DNA]</scope>
    <source>
        <strain evidence="2 3">HAMBI_3031</strain>
    </source>
</reference>
<dbReference type="Proteomes" id="UP001325680">
    <property type="component" value="Chromosome"/>
</dbReference>
<dbReference type="EMBL" id="CP139960">
    <property type="protein sequence ID" value="WQD39202.1"/>
    <property type="molecule type" value="Genomic_DNA"/>
</dbReference>
<evidence type="ECO:0000313" key="3">
    <source>
        <dbReference type="Proteomes" id="UP001325680"/>
    </source>
</evidence>
<gene>
    <name evidence="2" type="ORF">U0035_03440</name>
</gene>
<dbReference type="RefSeq" id="WP_162818009.1">
    <property type="nucleotide sequence ID" value="NZ_CP139960.1"/>
</dbReference>
<organism evidence="2 3">
    <name type="scientific">Niabella yanshanensis</name>
    <dbReference type="NCBI Taxonomy" id="577386"/>
    <lineage>
        <taxon>Bacteria</taxon>
        <taxon>Pseudomonadati</taxon>
        <taxon>Bacteroidota</taxon>
        <taxon>Chitinophagia</taxon>
        <taxon>Chitinophagales</taxon>
        <taxon>Chitinophagaceae</taxon>
        <taxon>Niabella</taxon>
    </lineage>
</organism>